<comment type="caution">
    <text evidence="2">The sequence shown here is derived from an EMBL/GenBank/DDBJ whole genome shotgun (WGS) entry which is preliminary data.</text>
</comment>
<proteinExistence type="predicted"/>
<feature type="compositionally biased region" description="Acidic residues" evidence="1">
    <location>
        <begin position="90"/>
        <end position="102"/>
    </location>
</feature>
<keyword evidence="3" id="KW-1185">Reference proteome</keyword>
<gene>
    <name evidence="2" type="ORF">EYF80_033480</name>
</gene>
<reference evidence="2 3" key="1">
    <citation type="submission" date="2019-03" db="EMBL/GenBank/DDBJ databases">
        <title>First draft genome of Liparis tanakae, snailfish: a comprehensive survey of snailfish specific genes.</title>
        <authorList>
            <person name="Kim W."/>
            <person name="Song I."/>
            <person name="Jeong J.-H."/>
            <person name="Kim D."/>
            <person name="Kim S."/>
            <person name="Ryu S."/>
            <person name="Song J.Y."/>
            <person name="Lee S.K."/>
        </authorList>
    </citation>
    <scope>NUCLEOTIDE SEQUENCE [LARGE SCALE GENOMIC DNA]</scope>
    <source>
        <tissue evidence="2">Muscle</tissue>
    </source>
</reference>
<protein>
    <submittedName>
        <fullName evidence="2">Uncharacterized protein</fullName>
    </submittedName>
</protein>
<feature type="compositionally biased region" description="Basic and acidic residues" evidence="1">
    <location>
        <begin position="57"/>
        <end position="68"/>
    </location>
</feature>
<sequence length="120" mass="13417">MERERDKKQRVDPLGSVVNEAELLHGISDQSPQSYRGGIKLVQCPFETSADGGPLLDDFREKSSREGIEQPAAYVPLVREHSFKDRQREEEEEGEEEEEEESGGGGDGDTRKAKEQGRNG</sequence>
<accession>A0A4Z2GUK5</accession>
<dbReference type="Proteomes" id="UP000314294">
    <property type="component" value="Unassembled WGS sequence"/>
</dbReference>
<organism evidence="2 3">
    <name type="scientific">Liparis tanakae</name>
    <name type="common">Tanaka's snailfish</name>
    <dbReference type="NCBI Taxonomy" id="230148"/>
    <lineage>
        <taxon>Eukaryota</taxon>
        <taxon>Metazoa</taxon>
        <taxon>Chordata</taxon>
        <taxon>Craniata</taxon>
        <taxon>Vertebrata</taxon>
        <taxon>Euteleostomi</taxon>
        <taxon>Actinopterygii</taxon>
        <taxon>Neopterygii</taxon>
        <taxon>Teleostei</taxon>
        <taxon>Neoteleostei</taxon>
        <taxon>Acanthomorphata</taxon>
        <taxon>Eupercaria</taxon>
        <taxon>Perciformes</taxon>
        <taxon>Cottioidei</taxon>
        <taxon>Cottales</taxon>
        <taxon>Liparidae</taxon>
        <taxon>Liparis</taxon>
    </lineage>
</organism>
<dbReference type="EMBL" id="SRLO01000432">
    <property type="protein sequence ID" value="TNN56274.1"/>
    <property type="molecule type" value="Genomic_DNA"/>
</dbReference>
<evidence type="ECO:0000313" key="2">
    <source>
        <dbReference type="EMBL" id="TNN56274.1"/>
    </source>
</evidence>
<feature type="compositionally biased region" description="Basic and acidic residues" evidence="1">
    <location>
        <begin position="78"/>
        <end position="89"/>
    </location>
</feature>
<dbReference type="AlphaFoldDB" id="A0A4Z2GUK5"/>
<name>A0A4Z2GUK5_9TELE</name>
<evidence type="ECO:0000313" key="3">
    <source>
        <dbReference type="Proteomes" id="UP000314294"/>
    </source>
</evidence>
<evidence type="ECO:0000256" key="1">
    <source>
        <dbReference type="SAM" id="MobiDB-lite"/>
    </source>
</evidence>
<feature type="region of interest" description="Disordered" evidence="1">
    <location>
        <begin position="48"/>
        <end position="120"/>
    </location>
</feature>
<feature type="compositionally biased region" description="Basic and acidic residues" evidence="1">
    <location>
        <begin position="108"/>
        <end position="120"/>
    </location>
</feature>